<evidence type="ECO:0000313" key="1">
    <source>
        <dbReference type="EMBL" id="KAH0449485.1"/>
    </source>
</evidence>
<gene>
    <name evidence="1" type="ORF">IEQ34_020177</name>
</gene>
<organism evidence="1 2">
    <name type="scientific">Dendrobium chrysotoxum</name>
    <name type="common">Orchid</name>
    <dbReference type="NCBI Taxonomy" id="161865"/>
    <lineage>
        <taxon>Eukaryota</taxon>
        <taxon>Viridiplantae</taxon>
        <taxon>Streptophyta</taxon>
        <taxon>Embryophyta</taxon>
        <taxon>Tracheophyta</taxon>
        <taxon>Spermatophyta</taxon>
        <taxon>Magnoliopsida</taxon>
        <taxon>Liliopsida</taxon>
        <taxon>Asparagales</taxon>
        <taxon>Orchidaceae</taxon>
        <taxon>Epidendroideae</taxon>
        <taxon>Malaxideae</taxon>
        <taxon>Dendrobiinae</taxon>
        <taxon>Dendrobium</taxon>
    </lineage>
</organism>
<protein>
    <submittedName>
        <fullName evidence="1">Uncharacterized protein</fullName>
    </submittedName>
</protein>
<dbReference type="AlphaFoldDB" id="A0AAV7FZS7"/>
<proteinExistence type="predicted"/>
<dbReference type="EMBL" id="JAGFBR010000018">
    <property type="protein sequence ID" value="KAH0449485.1"/>
    <property type="molecule type" value="Genomic_DNA"/>
</dbReference>
<evidence type="ECO:0000313" key="2">
    <source>
        <dbReference type="Proteomes" id="UP000775213"/>
    </source>
</evidence>
<keyword evidence="2" id="KW-1185">Reference proteome</keyword>
<dbReference type="Proteomes" id="UP000775213">
    <property type="component" value="Unassembled WGS sequence"/>
</dbReference>
<sequence length="59" mass="6363">MDLMLAAMDSRNLILYFLAVFAGRDSGLSTPLKTSEGGQSMLHIACKILEAVAKAEYKA</sequence>
<accession>A0AAV7FZS7</accession>
<name>A0AAV7FZS7_DENCH</name>
<comment type="caution">
    <text evidence="1">The sequence shown here is derived from an EMBL/GenBank/DDBJ whole genome shotgun (WGS) entry which is preliminary data.</text>
</comment>
<reference evidence="1 2" key="1">
    <citation type="journal article" date="2021" name="Hortic Res">
        <title>Chromosome-scale assembly of the Dendrobium chrysotoxum genome enhances the understanding of orchid evolution.</title>
        <authorList>
            <person name="Zhang Y."/>
            <person name="Zhang G.Q."/>
            <person name="Zhang D."/>
            <person name="Liu X.D."/>
            <person name="Xu X.Y."/>
            <person name="Sun W.H."/>
            <person name="Yu X."/>
            <person name="Zhu X."/>
            <person name="Wang Z.W."/>
            <person name="Zhao X."/>
            <person name="Zhong W.Y."/>
            <person name="Chen H."/>
            <person name="Yin W.L."/>
            <person name="Huang T."/>
            <person name="Niu S.C."/>
            <person name="Liu Z.J."/>
        </authorList>
    </citation>
    <scope>NUCLEOTIDE SEQUENCE [LARGE SCALE GENOMIC DNA]</scope>
    <source>
        <strain evidence="1">Lindl</strain>
    </source>
</reference>